<dbReference type="SUPFAM" id="SSF117281">
    <property type="entry name" value="Kelch motif"/>
    <property type="match status" value="1"/>
</dbReference>
<dbReference type="InterPro" id="IPR001810">
    <property type="entry name" value="F-box_dom"/>
</dbReference>
<dbReference type="Proteomes" id="UP000035740">
    <property type="component" value="Unassembled WGS sequence"/>
</dbReference>
<feature type="domain" description="F-box" evidence="3">
    <location>
        <begin position="11"/>
        <end position="57"/>
    </location>
</feature>
<accession>A0A0J8B0B5</accession>
<protein>
    <recommendedName>
        <fullName evidence="3">F-box domain-containing protein</fullName>
    </recommendedName>
</protein>
<organism evidence="4 5">
    <name type="scientific">Beta vulgaris subsp. vulgaris</name>
    <name type="common">Beet</name>
    <dbReference type="NCBI Taxonomy" id="3555"/>
    <lineage>
        <taxon>Eukaryota</taxon>
        <taxon>Viridiplantae</taxon>
        <taxon>Streptophyta</taxon>
        <taxon>Embryophyta</taxon>
        <taxon>Tracheophyta</taxon>
        <taxon>Spermatophyta</taxon>
        <taxon>Magnoliopsida</taxon>
        <taxon>eudicotyledons</taxon>
        <taxon>Gunneridae</taxon>
        <taxon>Pentapetalae</taxon>
        <taxon>Caryophyllales</taxon>
        <taxon>Chenopodiaceae</taxon>
        <taxon>Betoideae</taxon>
        <taxon>Beta</taxon>
    </lineage>
</organism>
<keyword evidence="1" id="KW-0880">Kelch repeat</keyword>
<dbReference type="PANTHER" id="PTHR46093">
    <property type="entry name" value="ACYL-COA-BINDING DOMAIN-CONTAINING PROTEIN 5"/>
    <property type="match status" value="1"/>
</dbReference>
<dbReference type="Gene3D" id="1.20.1280.50">
    <property type="match status" value="1"/>
</dbReference>
<dbReference type="EMBL" id="KQ093315">
    <property type="protein sequence ID" value="KMS94449.1"/>
    <property type="molecule type" value="Genomic_DNA"/>
</dbReference>
<proteinExistence type="predicted"/>
<dbReference type="Pfam" id="PF24681">
    <property type="entry name" value="Kelch_KLHDC2_KLHL20_DRC7"/>
    <property type="match status" value="1"/>
</dbReference>
<dbReference type="InterPro" id="IPR036047">
    <property type="entry name" value="F-box-like_dom_sf"/>
</dbReference>
<evidence type="ECO:0000313" key="4">
    <source>
        <dbReference type="EMBL" id="KMS94449.1"/>
    </source>
</evidence>
<gene>
    <name evidence="4" type="ORF">BVRB_021310</name>
</gene>
<evidence type="ECO:0000313" key="5">
    <source>
        <dbReference type="Proteomes" id="UP000035740"/>
    </source>
</evidence>
<evidence type="ECO:0000256" key="2">
    <source>
        <dbReference type="ARBA" id="ARBA00022737"/>
    </source>
</evidence>
<sequence length="280" mass="31584">MNVKRQGSNQRQLFVELPDHVIQMVFAHLGPDDLLRLASVCRLFHMISSTNSAWIGSVSKPFLSLLLSISKLSFKLDKLSIKSLVRSVWERSRFFKGFVWERLSATNHDAMAGMFHSSTYLPHLSCIIQFGGSKLNANSQRQPFETFTTNDLFLLNPTTMEWHRPKTTGDAPPKLHSALVARIRTGLYFLGGCFNDKLASEGCPKPDASVVYMLETGTIPMVWHRLKTTGDLSIIPVSRAIHAAYAVGDEIVLVGAWSGDYHRWHDVRVLDTLTLRWRSV</sequence>
<name>A0A0J8B0B5_BETVV</name>
<reference evidence="4 5" key="1">
    <citation type="journal article" date="2014" name="Nature">
        <title>The genome of the recently domesticated crop plant sugar beet (Beta vulgaris).</title>
        <authorList>
            <person name="Dohm J.C."/>
            <person name="Minoche A.E."/>
            <person name="Holtgrawe D."/>
            <person name="Capella-Gutierrez S."/>
            <person name="Zakrzewski F."/>
            <person name="Tafer H."/>
            <person name="Rupp O."/>
            <person name="Sorensen T.R."/>
            <person name="Stracke R."/>
            <person name="Reinhardt R."/>
            <person name="Goesmann A."/>
            <person name="Kraft T."/>
            <person name="Schulz B."/>
            <person name="Stadler P.F."/>
            <person name="Schmidt T."/>
            <person name="Gabaldon T."/>
            <person name="Lehrach H."/>
            <person name="Weisshaar B."/>
            <person name="Himmelbauer H."/>
        </authorList>
    </citation>
    <scope>NUCLEOTIDE SEQUENCE [LARGE SCALE GENOMIC DNA]</scope>
    <source>
        <tissue evidence="4">Taproot</tissue>
    </source>
</reference>
<evidence type="ECO:0000259" key="3">
    <source>
        <dbReference type="PROSITE" id="PS50181"/>
    </source>
</evidence>
<evidence type="ECO:0000256" key="1">
    <source>
        <dbReference type="ARBA" id="ARBA00022441"/>
    </source>
</evidence>
<dbReference type="Gene3D" id="2.120.10.80">
    <property type="entry name" value="Kelch-type beta propeller"/>
    <property type="match status" value="1"/>
</dbReference>
<dbReference type="AlphaFoldDB" id="A0A0J8B0B5"/>
<dbReference type="Gramene" id="KMS94449">
    <property type="protein sequence ID" value="KMS94449"/>
    <property type="gene ID" value="BVRB_021310"/>
</dbReference>
<keyword evidence="2" id="KW-0677">Repeat</keyword>
<feature type="non-terminal residue" evidence="4">
    <location>
        <position position="280"/>
    </location>
</feature>
<dbReference type="CDD" id="cd09917">
    <property type="entry name" value="F-box_SF"/>
    <property type="match status" value="1"/>
</dbReference>
<dbReference type="PANTHER" id="PTHR46093:SF18">
    <property type="entry name" value="FIBRONECTIN TYPE-III DOMAIN-CONTAINING PROTEIN"/>
    <property type="match status" value="1"/>
</dbReference>
<dbReference type="Pfam" id="PF12937">
    <property type="entry name" value="F-box-like"/>
    <property type="match status" value="1"/>
</dbReference>
<keyword evidence="5" id="KW-1185">Reference proteome</keyword>
<dbReference type="InterPro" id="IPR015915">
    <property type="entry name" value="Kelch-typ_b-propeller"/>
</dbReference>
<dbReference type="SMART" id="SM00256">
    <property type="entry name" value="FBOX"/>
    <property type="match status" value="1"/>
</dbReference>
<dbReference type="SUPFAM" id="SSF81383">
    <property type="entry name" value="F-box domain"/>
    <property type="match status" value="1"/>
</dbReference>
<dbReference type="PROSITE" id="PS50181">
    <property type="entry name" value="FBOX"/>
    <property type="match status" value="1"/>
</dbReference>